<dbReference type="Proteomes" id="UP000657918">
    <property type="component" value="Unassembled WGS sequence"/>
</dbReference>
<dbReference type="GO" id="GO:0019843">
    <property type="term" value="F:rRNA binding"/>
    <property type="evidence" value="ECO:0007669"/>
    <property type="project" value="UniProtKB-KW"/>
</dbReference>
<keyword evidence="6" id="KW-0238">DNA-binding</keyword>
<dbReference type="InterPro" id="IPR046893">
    <property type="entry name" value="MSSS"/>
</dbReference>
<dbReference type="GO" id="GO:0030983">
    <property type="term" value="F:mismatched DNA binding"/>
    <property type="evidence" value="ECO:0007669"/>
    <property type="project" value="InterPro"/>
</dbReference>
<evidence type="ECO:0000256" key="7">
    <source>
        <dbReference type="SAM" id="Coils"/>
    </source>
</evidence>
<evidence type="ECO:0000313" key="11">
    <source>
        <dbReference type="Proteomes" id="UP000657918"/>
    </source>
</evidence>
<evidence type="ECO:0000256" key="6">
    <source>
        <dbReference type="ARBA" id="ARBA00023125"/>
    </source>
</evidence>
<feature type="region of interest" description="Disordered" evidence="8">
    <location>
        <begin position="761"/>
        <end position="801"/>
    </location>
</feature>
<dbReference type="GO" id="GO:0016887">
    <property type="term" value="F:ATP hydrolysis activity"/>
    <property type="evidence" value="ECO:0007669"/>
    <property type="project" value="InterPro"/>
</dbReference>
<gene>
    <name evidence="10" type="ORF">SADUNF_Sadunf12G0000600</name>
</gene>
<evidence type="ECO:0000256" key="8">
    <source>
        <dbReference type="SAM" id="MobiDB-lite"/>
    </source>
</evidence>
<protein>
    <recommendedName>
        <fullName evidence="9">DNA mismatch repair proteins mutS family domain-containing protein</fullName>
    </recommendedName>
</protein>
<dbReference type="InterPro" id="IPR027417">
    <property type="entry name" value="P-loop_NTPase"/>
</dbReference>
<evidence type="ECO:0000256" key="3">
    <source>
        <dbReference type="ARBA" id="ARBA00022801"/>
    </source>
</evidence>
<evidence type="ECO:0000256" key="5">
    <source>
        <dbReference type="ARBA" id="ARBA00022884"/>
    </source>
</evidence>
<keyword evidence="7" id="KW-0175">Coiled coil</keyword>
<dbReference type="EMBL" id="JADGMS010000012">
    <property type="protein sequence ID" value="KAF9670993.1"/>
    <property type="molecule type" value="Genomic_DNA"/>
</dbReference>
<proteinExistence type="predicted"/>
<dbReference type="GO" id="GO:0140664">
    <property type="term" value="F:ATP-dependent DNA damage sensor activity"/>
    <property type="evidence" value="ECO:0007669"/>
    <property type="project" value="InterPro"/>
</dbReference>
<feature type="domain" description="DNA mismatch repair proteins mutS family" evidence="9">
    <location>
        <begin position="573"/>
        <end position="589"/>
    </location>
</feature>
<dbReference type="PANTHER" id="PTHR48466">
    <property type="entry name" value="OS10G0509000 PROTEIN-RELATED"/>
    <property type="match status" value="1"/>
</dbReference>
<evidence type="ECO:0000259" key="9">
    <source>
        <dbReference type="PROSITE" id="PS00486"/>
    </source>
</evidence>
<dbReference type="OrthoDB" id="1924787at2759"/>
<dbReference type="GO" id="GO:0004519">
    <property type="term" value="F:endonuclease activity"/>
    <property type="evidence" value="ECO:0007669"/>
    <property type="project" value="InterPro"/>
</dbReference>
<reference evidence="10 11" key="1">
    <citation type="submission" date="2020-10" db="EMBL/GenBank/DDBJ databases">
        <title>Plant Genome Project.</title>
        <authorList>
            <person name="Zhang R.-G."/>
        </authorList>
    </citation>
    <scope>NUCLEOTIDE SEQUENCE [LARGE SCALE GENOMIC DNA]</scope>
    <source>
        <strain evidence="10">FAFU-HL-1</strain>
        <tissue evidence="10">Leaf</tissue>
    </source>
</reference>
<feature type="compositionally biased region" description="Polar residues" evidence="8">
    <location>
        <begin position="762"/>
        <end position="783"/>
    </location>
</feature>
<feature type="region of interest" description="Disordered" evidence="8">
    <location>
        <begin position="55"/>
        <end position="85"/>
    </location>
</feature>
<sequence length="869" mass="96591">MFYATATASAGVVLGSNWTLTTTTTRLLNFCQSTAAASDFPLTINITRRPRHRLRNNSCSFSSTSSPFPSILTAPDDDNQKKSDNDARYSSLRVLEWDKLCDLVSSFATTSLGREACKEQLWSLNHTYQHSLILLKETNAAVQMHNHGACSLDFSSTDLLLVKSGLRNARWGLPIKANEAMAVAAILESAYFLQLNLKAAIKEDADWYNRFMPLSQLIMEMVINISLVRVIKQVIDEDGSVRDSASSALKRARDQVQLLEKKLSQLIDSLIRNEMKETSFLEVSNVDGRWCINSGTGHLTSLKGLLLSRVIYCCSDSGTGRIIEPLSAVPLNDELQQARASVAKAEADVLLMLTEKMKRDLDDIEKVSDSVIQLDVINARATYSLFFRGASPNLYLSEELDESFSTETYLSENETSMASFPKEKEWLLYMPKAYHPLILQQHRQNVQKAKKEASNATDVSALEQARPIPVDFFISHKTRVLTITGPNTGGKTICLKTVGLASMMAKSGLHVLSSDSVEIPWFDSVFADIGDEQSLSQSLSTFSGHLKQIDERLSMKFNRFIMQDIRSQSTSQSLVLLDEVGAGTNPLEGAALGMSLLESFADSGALLTIATTHHGELKSLKYSNDAFENACMEFDEVNLKPTYKILWGVPGRSNAINISEKLGLPSVVISNARELHGAASAEINEVIIHMERFKQDSQELLHKARNHLMLSKTLHEKLKLARKKIKEHGTEQRYRKMRQISEALAMARSILYKKVRQHRAHATQTFHPTADQKQLSTSDSQFTAEAKNGRPTESTSTSVKINKQTSAKSLNFSMLAAAMTEFPEVGDMVQVSSLGRKATVLRVDRCKEEILVQAGNMKLKLKLAEIGFK</sequence>
<dbReference type="PIRSF" id="PIRSF005814">
    <property type="entry name" value="MutS_YshD"/>
    <property type="match status" value="1"/>
</dbReference>
<evidence type="ECO:0000313" key="10">
    <source>
        <dbReference type="EMBL" id="KAF9670993.1"/>
    </source>
</evidence>
<feature type="compositionally biased region" description="Low complexity" evidence="8">
    <location>
        <begin position="58"/>
        <end position="70"/>
    </location>
</feature>
<keyword evidence="2" id="KW-0547">Nucleotide-binding</keyword>
<dbReference type="GO" id="GO:0006298">
    <property type="term" value="P:mismatch repair"/>
    <property type="evidence" value="ECO:0007669"/>
    <property type="project" value="InterPro"/>
</dbReference>
<evidence type="ECO:0000256" key="4">
    <source>
        <dbReference type="ARBA" id="ARBA00022840"/>
    </source>
</evidence>
<evidence type="ECO:0000256" key="2">
    <source>
        <dbReference type="ARBA" id="ARBA00022741"/>
    </source>
</evidence>
<comment type="caution">
    <text evidence="10">The sequence shown here is derived from an EMBL/GenBank/DDBJ whole genome shotgun (WGS) entry which is preliminary data.</text>
</comment>
<dbReference type="PANTHER" id="PTHR48466:SF2">
    <property type="entry name" value="OS10G0509000 PROTEIN"/>
    <property type="match status" value="1"/>
</dbReference>
<dbReference type="SMART" id="SM00534">
    <property type="entry name" value="MUTSac"/>
    <property type="match status" value="1"/>
</dbReference>
<dbReference type="InterPro" id="IPR000432">
    <property type="entry name" value="DNA_mismatch_repair_MutS_C"/>
</dbReference>
<dbReference type="InterPro" id="IPR045076">
    <property type="entry name" value="MutS"/>
</dbReference>
<feature type="compositionally biased region" description="Polar residues" evidence="8">
    <location>
        <begin position="791"/>
        <end position="801"/>
    </location>
</feature>
<dbReference type="SUPFAM" id="SSF48334">
    <property type="entry name" value="DNA repair protein MutS, domain III"/>
    <property type="match status" value="1"/>
</dbReference>
<organism evidence="10 11">
    <name type="scientific">Salix dunnii</name>
    <dbReference type="NCBI Taxonomy" id="1413687"/>
    <lineage>
        <taxon>Eukaryota</taxon>
        <taxon>Viridiplantae</taxon>
        <taxon>Streptophyta</taxon>
        <taxon>Embryophyta</taxon>
        <taxon>Tracheophyta</taxon>
        <taxon>Spermatophyta</taxon>
        <taxon>Magnoliopsida</taxon>
        <taxon>eudicotyledons</taxon>
        <taxon>Gunneridae</taxon>
        <taxon>Pentapetalae</taxon>
        <taxon>rosids</taxon>
        <taxon>fabids</taxon>
        <taxon>Malpighiales</taxon>
        <taxon>Salicaceae</taxon>
        <taxon>Saliceae</taxon>
        <taxon>Salix</taxon>
    </lineage>
</organism>
<feature type="coiled-coil region" evidence="7">
    <location>
        <begin position="242"/>
        <end position="269"/>
    </location>
</feature>
<dbReference type="SUPFAM" id="SSF52540">
    <property type="entry name" value="P-loop containing nucleoside triphosphate hydrolases"/>
    <property type="match status" value="1"/>
</dbReference>
<keyword evidence="11" id="KW-1185">Reference proteome</keyword>
<keyword evidence="5" id="KW-0694">RNA-binding</keyword>
<dbReference type="FunFam" id="3.40.50.300:FF:000830">
    <property type="entry name" value="Endonuclease MutS2"/>
    <property type="match status" value="1"/>
</dbReference>
<dbReference type="PROSITE" id="PS00486">
    <property type="entry name" value="DNA_MISMATCH_REPAIR_2"/>
    <property type="match status" value="1"/>
</dbReference>
<dbReference type="GO" id="GO:0045910">
    <property type="term" value="P:negative regulation of DNA recombination"/>
    <property type="evidence" value="ECO:0007669"/>
    <property type="project" value="InterPro"/>
</dbReference>
<dbReference type="Pfam" id="PF20297">
    <property type="entry name" value="MSSS"/>
    <property type="match status" value="1"/>
</dbReference>
<dbReference type="Pfam" id="PF00488">
    <property type="entry name" value="MutS_V"/>
    <property type="match status" value="1"/>
</dbReference>
<name>A0A835JIP1_9ROSI</name>
<dbReference type="GO" id="GO:0005524">
    <property type="term" value="F:ATP binding"/>
    <property type="evidence" value="ECO:0007669"/>
    <property type="project" value="UniProtKB-KW"/>
</dbReference>
<dbReference type="InterPro" id="IPR036187">
    <property type="entry name" value="DNA_mismatch_repair_MutS_sf"/>
</dbReference>
<keyword evidence="4" id="KW-0067">ATP-binding</keyword>
<evidence type="ECO:0000256" key="1">
    <source>
        <dbReference type="ARBA" id="ARBA00022730"/>
    </source>
</evidence>
<dbReference type="Gene3D" id="3.40.50.300">
    <property type="entry name" value="P-loop containing nucleotide triphosphate hydrolases"/>
    <property type="match status" value="1"/>
</dbReference>
<keyword evidence="1" id="KW-0699">rRNA-binding</keyword>
<dbReference type="InterPro" id="IPR005747">
    <property type="entry name" value="MutS2"/>
</dbReference>
<keyword evidence="3" id="KW-0378">Hydrolase</keyword>
<accession>A0A835JIP1</accession>
<dbReference type="AlphaFoldDB" id="A0A835JIP1"/>